<dbReference type="CDD" id="cd15831">
    <property type="entry name" value="BTAD"/>
    <property type="match status" value="1"/>
</dbReference>
<dbReference type="PROSITE" id="PS51755">
    <property type="entry name" value="OMPR_PHOB"/>
    <property type="match status" value="1"/>
</dbReference>
<dbReference type="SMART" id="SM01043">
    <property type="entry name" value="BTAD"/>
    <property type="match status" value="1"/>
</dbReference>
<comment type="similarity">
    <text evidence="1">Belongs to the AfsR/DnrI/RedD regulatory family.</text>
</comment>
<feature type="domain" description="OmpR/PhoB-type" evidence="6">
    <location>
        <begin position="1"/>
        <end position="98"/>
    </location>
</feature>
<keyword evidence="3 5" id="KW-0238">DNA-binding</keyword>
<keyword evidence="2" id="KW-0805">Transcription regulation</keyword>
<dbReference type="InterPro" id="IPR051677">
    <property type="entry name" value="AfsR-DnrI-RedD_regulator"/>
</dbReference>
<dbReference type="Gene3D" id="3.30.70.1230">
    <property type="entry name" value="Nucleotide cyclase"/>
    <property type="match status" value="1"/>
</dbReference>
<accession>A0A428ZRK0</accession>
<dbReference type="InterPro" id="IPR036388">
    <property type="entry name" value="WH-like_DNA-bd_sf"/>
</dbReference>
<dbReference type="GO" id="GO:0003677">
    <property type="term" value="F:DNA binding"/>
    <property type="evidence" value="ECO:0007669"/>
    <property type="project" value="UniProtKB-UniRule"/>
</dbReference>
<evidence type="ECO:0000256" key="3">
    <source>
        <dbReference type="ARBA" id="ARBA00023125"/>
    </source>
</evidence>
<dbReference type="InterPro" id="IPR029787">
    <property type="entry name" value="Nucleotide_cyclase"/>
</dbReference>
<dbReference type="SUPFAM" id="SSF46894">
    <property type="entry name" value="C-terminal effector domain of the bipartite response regulators"/>
    <property type="match status" value="1"/>
</dbReference>
<evidence type="ECO:0000259" key="6">
    <source>
        <dbReference type="PROSITE" id="PS51755"/>
    </source>
</evidence>
<dbReference type="Gene3D" id="1.10.10.10">
    <property type="entry name" value="Winged helix-like DNA-binding domain superfamily/Winged helix DNA-binding domain"/>
    <property type="match status" value="1"/>
</dbReference>
<reference evidence="7 8" key="1">
    <citation type="submission" date="2018-05" db="EMBL/GenBank/DDBJ databases">
        <title>Evolution of GPA BGCs.</title>
        <authorList>
            <person name="Waglechner N."/>
            <person name="Wright G.D."/>
        </authorList>
    </citation>
    <scope>NUCLEOTIDE SEQUENCE [LARGE SCALE GENOMIC DNA]</scope>
    <source>
        <strain evidence="7 8">A82846</strain>
    </source>
</reference>
<comment type="caution">
    <text evidence="7">The sequence shown here is derived from an EMBL/GenBank/DDBJ whole genome shotgun (WGS) entry which is preliminary data.</text>
</comment>
<feature type="DNA-binding region" description="OmpR/PhoB-type" evidence="5">
    <location>
        <begin position="1"/>
        <end position="98"/>
    </location>
</feature>
<organism evidence="7 8">
    <name type="scientific">Kibdelosporangium aridum</name>
    <dbReference type="NCBI Taxonomy" id="2030"/>
    <lineage>
        <taxon>Bacteria</taxon>
        <taxon>Bacillati</taxon>
        <taxon>Actinomycetota</taxon>
        <taxon>Actinomycetes</taxon>
        <taxon>Pseudonocardiales</taxon>
        <taxon>Pseudonocardiaceae</taxon>
        <taxon>Kibdelosporangium</taxon>
    </lineage>
</organism>
<dbReference type="Proteomes" id="UP000287547">
    <property type="component" value="Unassembled WGS sequence"/>
</dbReference>
<dbReference type="PANTHER" id="PTHR35807:SF1">
    <property type="entry name" value="TRANSCRIPTIONAL REGULATOR REDD"/>
    <property type="match status" value="1"/>
</dbReference>
<proteinExistence type="inferred from homology"/>
<dbReference type="OrthoDB" id="4336084at2"/>
<keyword evidence="4" id="KW-0804">Transcription</keyword>
<protein>
    <recommendedName>
        <fullName evidence="6">OmpR/PhoB-type domain-containing protein</fullName>
    </recommendedName>
</protein>
<dbReference type="Pfam" id="PF00486">
    <property type="entry name" value="Trans_reg_C"/>
    <property type="match status" value="1"/>
</dbReference>
<dbReference type="InterPro" id="IPR016032">
    <property type="entry name" value="Sig_transdc_resp-reg_C-effctor"/>
</dbReference>
<dbReference type="EMBL" id="QHKI01000002">
    <property type="protein sequence ID" value="RSM90685.1"/>
    <property type="molecule type" value="Genomic_DNA"/>
</dbReference>
<evidence type="ECO:0000256" key="5">
    <source>
        <dbReference type="PROSITE-ProRule" id="PRU01091"/>
    </source>
</evidence>
<dbReference type="InterPro" id="IPR001867">
    <property type="entry name" value="OmpR/PhoB-type_DNA-bd"/>
</dbReference>
<dbReference type="InterPro" id="IPR011990">
    <property type="entry name" value="TPR-like_helical_dom_sf"/>
</dbReference>
<dbReference type="Pfam" id="PF13191">
    <property type="entry name" value="AAA_16"/>
    <property type="match status" value="1"/>
</dbReference>
<gene>
    <name evidence="7" type="ORF">DMH04_04290</name>
</gene>
<dbReference type="GO" id="GO:0000160">
    <property type="term" value="P:phosphorelay signal transduction system"/>
    <property type="evidence" value="ECO:0007669"/>
    <property type="project" value="InterPro"/>
</dbReference>
<dbReference type="InterPro" id="IPR041664">
    <property type="entry name" value="AAA_16"/>
</dbReference>
<evidence type="ECO:0000256" key="2">
    <source>
        <dbReference type="ARBA" id="ARBA00023015"/>
    </source>
</evidence>
<dbReference type="PANTHER" id="PTHR35807">
    <property type="entry name" value="TRANSCRIPTIONAL REGULATOR REDD-RELATED"/>
    <property type="match status" value="1"/>
</dbReference>
<dbReference type="SUPFAM" id="SSF48452">
    <property type="entry name" value="TPR-like"/>
    <property type="match status" value="1"/>
</dbReference>
<evidence type="ECO:0000256" key="1">
    <source>
        <dbReference type="ARBA" id="ARBA00005820"/>
    </source>
</evidence>
<dbReference type="SUPFAM" id="SSF55073">
    <property type="entry name" value="Nucleotide cyclase"/>
    <property type="match status" value="1"/>
</dbReference>
<evidence type="ECO:0000313" key="8">
    <source>
        <dbReference type="Proteomes" id="UP000287547"/>
    </source>
</evidence>
<evidence type="ECO:0000313" key="7">
    <source>
        <dbReference type="EMBL" id="RSM90685.1"/>
    </source>
</evidence>
<sequence length="964" mass="106129">MLFQILGPLRMADDRGEVVLGGLNRRAVLGYLLLYPNQVVSTSRLLTALWGNGRPASARKILHNSVSGLRKALSAAAEDRSQPAASLVTREPGYQLTVDEQQIDLWQFKSLVQRARTVQADNCVDEASTLLREGLALWRGPALADLAEAGFHWPELAAAENTRLDALEDFFAAELARGRHESVLTELQELTSAEPMRERLLGQFMLALYRCGRQAEALSMYEKAEATLEQTFGIEPGRELKELYRSIRANDPLLLTGRPGTTEVLAPATSKAAEQPLRPQPSGQIVAERRRVSVLQVRVDPAADASVDPEHLDDALADVDDVIRPQAKRFGGIVSVRLGSHWLIVFGAPRSHHDDARRAVLCALAIRATINETFAEGAGCLRMVVATGLVLARFRPENDSPPSITGATVDACHSLLPFVHNNEIWVTDETRAATENTVVYERAQISSVAWATVGVRPRPQAWPVPMIGHQRARDTLLRVVDRFLQQRTPEIVSVHGDPGMGKSRLIAEVERLVASRSVGHQPVPVVHLPVVLDDAALADALCRCCEITGDDLPETANRKLHEFVKRTALTAVEAVWMITALQPLLHRTSLSGPVARRADRMAAWWRMLERIATVRCIVLVVDDVEFADHRVLDFVGRITRSSSEASVLIVADARPAAVLRRPRWAETQRHATPVTLLPLPDNDMEELLNHLFDAHGLVPKRVDPTQPDGGGLAWLSRALVVACHGNPAFAHDYVALIQEAVSSDPNGATPMEADGVLPPVMERMTAERVDRLPIATRSVLQDAAVAGPVVWGDAVAAAGRWAKDEIKPHLNELVRHGFLVRSAIDARSGDARYEFRFPPDRHVVYSQLSLALRADKRTNVIAWIDALPECRMAELLIDYRNEEERITAMAGCAMGDLVGREGIAACGDVVRDVRRAQADEAVRYYVALTEMPAWFRARLRWVAGELKVLRSGRNAEPASATADR</sequence>
<evidence type="ECO:0000256" key="4">
    <source>
        <dbReference type="ARBA" id="ARBA00023163"/>
    </source>
</evidence>
<dbReference type="SUPFAM" id="SSF52540">
    <property type="entry name" value="P-loop containing nucleoside triphosphate hydrolases"/>
    <property type="match status" value="1"/>
</dbReference>
<dbReference type="Gene3D" id="1.25.40.10">
    <property type="entry name" value="Tetratricopeptide repeat domain"/>
    <property type="match status" value="1"/>
</dbReference>
<dbReference type="Pfam" id="PF03704">
    <property type="entry name" value="BTAD"/>
    <property type="match status" value="1"/>
</dbReference>
<dbReference type="GO" id="GO:0006355">
    <property type="term" value="P:regulation of DNA-templated transcription"/>
    <property type="evidence" value="ECO:0007669"/>
    <property type="project" value="InterPro"/>
</dbReference>
<dbReference type="AlphaFoldDB" id="A0A428ZRK0"/>
<dbReference type="RefSeq" id="WP_037270798.1">
    <property type="nucleotide sequence ID" value="NZ_QHKI01000002.1"/>
</dbReference>
<dbReference type="InterPro" id="IPR005158">
    <property type="entry name" value="BTAD"/>
</dbReference>
<dbReference type="InterPro" id="IPR027417">
    <property type="entry name" value="P-loop_NTPase"/>
</dbReference>
<dbReference type="SMART" id="SM00862">
    <property type="entry name" value="Trans_reg_C"/>
    <property type="match status" value="1"/>
</dbReference>
<name>A0A428ZRK0_KIBAR</name>